<dbReference type="InterPro" id="IPR023213">
    <property type="entry name" value="CAT-like_dom_sf"/>
</dbReference>
<organism evidence="2 8">
    <name type="scientific">Rotaria socialis</name>
    <dbReference type="NCBI Taxonomy" id="392032"/>
    <lineage>
        <taxon>Eukaryota</taxon>
        <taxon>Metazoa</taxon>
        <taxon>Spiralia</taxon>
        <taxon>Gnathifera</taxon>
        <taxon>Rotifera</taxon>
        <taxon>Eurotatoria</taxon>
        <taxon>Bdelloidea</taxon>
        <taxon>Philodinida</taxon>
        <taxon>Philodinidae</taxon>
        <taxon>Rotaria</taxon>
    </lineage>
</organism>
<dbReference type="PANTHER" id="PTHR31642:SF310">
    <property type="entry name" value="FATTY ALCOHOL:CAFFEOYL-COA ACYLTRANSFERASE"/>
    <property type="match status" value="1"/>
</dbReference>
<evidence type="ECO:0000313" key="9">
    <source>
        <dbReference type="Proteomes" id="UP000663873"/>
    </source>
</evidence>
<dbReference type="Proteomes" id="UP000663872">
    <property type="component" value="Unassembled WGS sequence"/>
</dbReference>
<dbReference type="EMBL" id="CAJOBP010000177">
    <property type="protein sequence ID" value="CAF4135853.1"/>
    <property type="molecule type" value="Genomic_DNA"/>
</dbReference>
<comment type="caution">
    <text evidence="2">The sequence shown here is derived from an EMBL/GenBank/DDBJ whole genome shotgun (WGS) entry which is preliminary data.</text>
</comment>
<evidence type="ECO:0000313" key="8">
    <source>
        <dbReference type="Proteomes" id="UP000663825"/>
    </source>
</evidence>
<dbReference type="EMBL" id="CAJNYV010005598">
    <property type="protein sequence ID" value="CAF3764021.1"/>
    <property type="molecule type" value="Genomic_DNA"/>
</dbReference>
<dbReference type="InterPro" id="IPR050317">
    <property type="entry name" value="Plant_Fungal_Acyltransferase"/>
</dbReference>
<dbReference type="OrthoDB" id="671439at2759"/>
<proteinExistence type="predicted"/>
<dbReference type="Gene3D" id="3.30.559.10">
    <property type="entry name" value="Chloramphenicol acetyltransferase-like domain"/>
    <property type="match status" value="2"/>
</dbReference>
<dbReference type="EMBL" id="CAJOBS010000532">
    <property type="protein sequence ID" value="CAF4596656.1"/>
    <property type="molecule type" value="Genomic_DNA"/>
</dbReference>
<evidence type="ECO:0000313" key="5">
    <source>
        <dbReference type="EMBL" id="CAF4135853.1"/>
    </source>
</evidence>
<evidence type="ECO:0000313" key="7">
    <source>
        <dbReference type="EMBL" id="CAF4596656.1"/>
    </source>
</evidence>
<dbReference type="EMBL" id="CAJNYT010004089">
    <property type="protein sequence ID" value="CAF3630617.1"/>
    <property type="molecule type" value="Genomic_DNA"/>
</dbReference>
<evidence type="ECO:0000313" key="4">
    <source>
        <dbReference type="EMBL" id="CAF3764021.1"/>
    </source>
</evidence>
<evidence type="ECO:0000313" key="2">
    <source>
        <dbReference type="EMBL" id="CAF3321023.1"/>
    </source>
</evidence>
<accession>A0A817TT95</accession>
<protein>
    <submittedName>
        <fullName evidence="2">Uncharacterized protein</fullName>
    </submittedName>
</protein>
<dbReference type="GO" id="GO:0016747">
    <property type="term" value="F:acyltransferase activity, transferring groups other than amino-acyl groups"/>
    <property type="evidence" value="ECO:0007669"/>
    <property type="project" value="TreeGrafter"/>
</dbReference>
<dbReference type="Proteomes" id="UP000663848">
    <property type="component" value="Unassembled WGS sequence"/>
</dbReference>
<reference evidence="2" key="1">
    <citation type="submission" date="2021-02" db="EMBL/GenBank/DDBJ databases">
        <authorList>
            <person name="Nowell W R."/>
        </authorList>
    </citation>
    <scope>NUCLEOTIDE SEQUENCE</scope>
</reference>
<name>A0A817TT95_9BILA</name>
<sequence>MSEDLSLNDVVMPKCYTRISFVFDYKIDDLEKRLFEFLKKFCPSVFGKIVYDENKPNYGQLVESTSDSSQIFSRTDQPDIPISNYINCSFQELDVHPYSAIPTDSTPLFFLHQINVRDGTLLAVGMHHQLSDGRGFFTLLERFSNWIRYKDDMKITPFNFDRSLLKPATDVLYEHTEYTTQARKYPFTELPTMEVIVKIFTKQELFDKLKITATHVSFNDVLVAWLTQAISQIRQIPSNETIKVGMANDGRSELGIGLDYFGNCNFYFALQFQMVDLLNKSVNELAEQVNNDKKQRMTKDYMTSALAWLKQASQPVHPSFQAFLGKDLAFTNWSRFPLYQVDFGHGPPRRVALPPARWDGLILVLPTETNAVELYIGLKQDHAYELLQRIDAL</sequence>
<evidence type="ECO:0000256" key="1">
    <source>
        <dbReference type="ARBA" id="ARBA00022679"/>
    </source>
</evidence>
<dbReference type="AlphaFoldDB" id="A0A817TT95"/>
<keyword evidence="1" id="KW-0808">Transferase</keyword>
<dbReference type="EMBL" id="CAJNXB010003519">
    <property type="protein sequence ID" value="CAF3321023.1"/>
    <property type="molecule type" value="Genomic_DNA"/>
</dbReference>
<dbReference type="Proteomes" id="UP000663825">
    <property type="component" value="Unassembled WGS sequence"/>
</dbReference>
<gene>
    <name evidence="3" type="ORF">GRG538_LOCUS24140</name>
    <name evidence="4" type="ORF">KIK155_LOCUS30433</name>
    <name evidence="6" type="ORF">QYT958_LOCUS2577</name>
    <name evidence="2" type="ORF">TIS948_LOCUS20169</name>
    <name evidence="7" type="ORF">TOA249_LOCUS10320</name>
    <name evidence="5" type="ORF">UJA718_LOCUS2561</name>
</gene>
<dbReference type="Pfam" id="PF02458">
    <property type="entry name" value="Transferase"/>
    <property type="match status" value="1"/>
</dbReference>
<evidence type="ECO:0000313" key="3">
    <source>
        <dbReference type="EMBL" id="CAF3630617.1"/>
    </source>
</evidence>
<dbReference type="Proteomes" id="UP000663838">
    <property type="component" value="Unassembled WGS sequence"/>
</dbReference>
<dbReference type="Proteomes" id="UP000663865">
    <property type="component" value="Unassembled WGS sequence"/>
</dbReference>
<dbReference type="Proteomes" id="UP000663873">
    <property type="component" value="Unassembled WGS sequence"/>
</dbReference>
<evidence type="ECO:0000313" key="6">
    <source>
        <dbReference type="EMBL" id="CAF4475428.1"/>
    </source>
</evidence>
<dbReference type="PANTHER" id="PTHR31642">
    <property type="entry name" value="TRICHOTHECENE 3-O-ACETYLTRANSFERASE"/>
    <property type="match status" value="1"/>
</dbReference>
<dbReference type="EMBL" id="CAJOBR010000170">
    <property type="protein sequence ID" value="CAF4475428.1"/>
    <property type="molecule type" value="Genomic_DNA"/>
</dbReference>
<keyword evidence="9" id="KW-1185">Reference proteome</keyword>